<protein>
    <recommendedName>
        <fullName evidence="1">Immunoglobulin V-set domain-containing protein</fullName>
    </recommendedName>
</protein>
<organism evidence="2 3">
    <name type="scientific">Callorhinchus milii</name>
    <name type="common">Ghost shark</name>
    <dbReference type="NCBI Taxonomy" id="7868"/>
    <lineage>
        <taxon>Eukaryota</taxon>
        <taxon>Metazoa</taxon>
        <taxon>Chordata</taxon>
        <taxon>Craniata</taxon>
        <taxon>Vertebrata</taxon>
        <taxon>Chondrichthyes</taxon>
        <taxon>Holocephali</taxon>
        <taxon>Chimaeriformes</taxon>
        <taxon>Callorhinchidae</taxon>
        <taxon>Callorhinchus</taxon>
    </lineage>
</organism>
<dbReference type="InterPro" id="IPR013783">
    <property type="entry name" value="Ig-like_fold"/>
</dbReference>
<reference evidence="3" key="2">
    <citation type="journal article" date="2007" name="PLoS Biol.">
        <title>Survey sequencing and comparative analysis of the elephant shark (Callorhinchus milii) genome.</title>
        <authorList>
            <person name="Venkatesh B."/>
            <person name="Kirkness E.F."/>
            <person name="Loh Y.H."/>
            <person name="Halpern A.L."/>
            <person name="Lee A.P."/>
            <person name="Johnson J."/>
            <person name="Dandona N."/>
            <person name="Viswanathan L.D."/>
            <person name="Tay A."/>
            <person name="Venter J.C."/>
            <person name="Strausberg R.L."/>
            <person name="Brenner S."/>
        </authorList>
    </citation>
    <scope>NUCLEOTIDE SEQUENCE [LARGE SCALE GENOMIC DNA]</scope>
</reference>
<dbReference type="GeneTree" id="ENSGT00970000196765"/>
<evidence type="ECO:0000313" key="2">
    <source>
        <dbReference type="Ensembl" id="ENSCMIP00000013998.1"/>
    </source>
</evidence>
<feature type="domain" description="Immunoglobulin V-set" evidence="1">
    <location>
        <begin position="28"/>
        <end position="73"/>
    </location>
</feature>
<evidence type="ECO:0000259" key="1">
    <source>
        <dbReference type="Pfam" id="PF07686"/>
    </source>
</evidence>
<dbReference type="Proteomes" id="UP000314986">
    <property type="component" value="Unassembled WGS sequence"/>
</dbReference>
<reference evidence="2" key="4">
    <citation type="submission" date="2025-08" db="UniProtKB">
        <authorList>
            <consortium name="Ensembl"/>
        </authorList>
    </citation>
    <scope>IDENTIFICATION</scope>
</reference>
<dbReference type="Pfam" id="PF07686">
    <property type="entry name" value="V-set"/>
    <property type="match status" value="1"/>
</dbReference>
<dbReference type="InterPro" id="IPR013106">
    <property type="entry name" value="Ig_V-set"/>
</dbReference>
<reference evidence="3" key="1">
    <citation type="journal article" date="2006" name="Science">
        <title>Ancient noncoding elements conserved in the human genome.</title>
        <authorList>
            <person name="Venkatesh B."/>
            <person name="Kirkness E.F."/>
            <person name="Loh Y.H."/>
            <person name="Halpern A.L."/>
            <person name="Lee A.P."/>
            <person name="Johnson J."/>
            <person name="Dandona N."/>
            <person name="Viswanathan L.D."/>
            <person name="Tay A."/>
            <person name="Venter J.C."/>
            <person name="Strausberg R.L."/>
            <person name="Brenner S."/>
        </authorList>
    </citation>
    <scope>NUCLEOTIDE SEQUENCE [LARGE SCALE GENOMIC DNA]</scope>
</reference>
<dbReference type="Gene3D" id="2.60.40.10">
    <property type="entry name" value="Immunoglobulins"/>
    <property type="match status" value="1"/>
</dbReference>
<dbReference type="InParanoid" id="A0A4W3HAS3"/>
<dbReference type="InterPro" id="IPR036179">
    <property type="entry name" value="Ig-like_dom_sf"/>
</dbReference>
<proteinExistence type="predicted"/>
<reference evidence="2" key="5">
    <citation type="submission" date="2025-09" db="UniProtKB">
        <authorList>
            <consortium name="Ensembl"/>
        </authorList>
    </citation>
    <scope>IDENTIFICATION</scope>
</reference>
<evidence type="ECO:0000313" key="3">
    <source>
        <dbReference type="Proteomes" id="UP000314986"/>
    </source>
</evidence>
<reference evidence="3" key="3">
    <citation type="journal article" date="2014" name="Nature">
        <title>Elephant shark genome provides unique insights into gnathostome evolution.</title>
        <authorList>
            <consortium name="International Elephant Shark Genome Sequencing Consortium"/>
            <person name="Venkatesh B."/>
            <person name="Lee A.P."/>
            <person name="Ravi V."/>
            <person name="Maurya A.K."/>
            <person name="Lian M.M."/>
            <person name="Swann J.B."/>
            <person name="Ohta Y."/>
            <person name="Flajnik M.F."/>
            <person name="Sutoh Y."/>
            <person name="Kasahara M."/>
            <person name="Hoon S."/>
            <person name="Gangu V."/>
            <person name="Roy S.W."/>
            <person name="Irimia M."/>
            <person name="Korzh V."/>
            <person name="Kondrychyn I."/>
            <person name="Lim Z.W."/>
            <person name="Tay B.H."/>
            <person name="Tohari S."/>
            <person name="Kong K.W."/>
            <person name="Ho S."/>
            <person name="Lorente-Galdos B."/>
            <person name="Quilez J."/>
            <person name="Marques-Bonet T."/>
            <person name="Raney B.J."/>
            <person name="Ingham P.W."/>
            <person name="Tay A."/>
            <person name="Hillier L.W."/>
            <person name="Minx P."/>
            <person name="Boehm T."/>
            <person name="Wilson R.K."/>
            <person name="Brenner S."/>
            <person name="Warren W.C."/>
        </authorList>
    </citation>
    <scope>NUCLEOTIDE SEQUENCE [LARGE SCALE GENOMIC DNA]</scope>
</reference>
<sequence length="142" mass="15426">MIPLCVCVCNPLITSFQPRFPVGAISLPRTVTAREGETVSLNCHQKDTAYQTMLWYLQPHQGGLTLIGYGYAQRITDASVSLSLNLEPILGPAVPSSYPGVGCSFTKTPPLLPSSTSHHWGEVRSTSDVVQTLFCQSFIPET</sequence>
<dbReference type="AlphaFoldDB" id="A0A4W3HAS3"/>
<dbReference type="SUPFAM" id="SSF48726">
    <property type="entry name" value="Immunoglobulin"/>
    <property type="match status" value="1"/>
</dbReference>
<keyword evidence="3" id="KW-1185">Reference proteome</keyword>
<name>A0A4W3HAS3_CALMI</name>
<accession>A0A4W3HAS3</accession>
<dbReference type="Ensembl" id="ENSCMIT00000014302.1">
    <property type="protein sequence ID" value="ENSCMIP00000013998.1"/>
    <property type="gene ID" value="ENSCMIG00000006971.1"/>
</dbReference>